<keyword evidence="1" id="KW-1133">Transmembrane helix</keyword>
<dbReference type="PANTHER" id="PTHR12203">
    <property type="entry name" value="KDEL LYS-ASP-GLU-LEU CONTAINING - RELATED"/>
    <property type="match status" value="1"/>
</dbReference>
<dbReference type="InterPro" id="IPR006598">
    <property type="entry name" value="CAP10"/>
</dbReference>
<keyword evidence="4" id="KW-1185">Reference proteome</keyword>
<dbReference type="InterPro" id="IPR051091">
    <property type="entry name" value="O-Glucosyltr/Glycosyltrsf_90"/>
</dbReference>
<dbReference type="PANTHER" id="PTHR12203:SF61">
    <property type="entry name" value="CAPSULE PROTEIN"/>
    <property type="match status" value="1"/>
</dbReference>
<comment type="caution">
    <text evidence="3">The sequence shown here is derived from an EMBL/GenBank/DDBJ whole genome shotgun (WGS) entry which is preliminary data.</text>
</comment>
<evidence type="ECO:0000313" key="3">
    <source>
        <dbReference type="EMBL" id="OAQ70002.1"/>
    </source>
</evidence>
<dbReference type="Pfam" id="PF05686">
    <property type="entry name" value="Glyco_transf_90"/>
    <property type="match status" value="1"/>
</dbReference>
<feature type="domain" description="Glycosyl transferase CAP10" evidence="2">
    <location>
        <begin position="541"/>
        <end position="827"/>
    </location>
</feature>
<gene>
    <name evidence="3" type="ORF">VFPPC_02541</name>
</gene>
<keyword evidence="1" id="KW-0812">Transmembrane</keyword>
<dbReference type="GO" id="GO:0016740">
    <property type="term" value="F:transferase activity"/>
    <property type="evidence" value="ECO:0007669"/>
    <property type="project" value="UniProtKB-KW"/>
</dbReference>
<dbReference type="GeneID" id="28846166"/>
<feature type="transmembrane region" description="Helical" evidence="1">
    <location>
        <begin position="303"/>
        <end position="323"/>
    </location>
</feature>
<dbReference type="RefSeq" id="XP_018146539.1">
    <property type="nucleotide sequence ID" value="XM_018282172.1"/>
</dbReference>
<evidence type="ECO:0000259" key="2">
    <source>
        <dbReference type="SMART" id="SM00672"/>
    </source>
</evidence>
<dbReference type="OrthoDB" id="202415at2759"/>
<reference evidence="3 4" key="1">
    <citation type="journal article" date="2016" name="PLoS Pathog.">
        <title>Biosynthesis of antibiotic leucinostatins in bio-control fungus Purpureocillium lilacinum and their inhibition on phytophthora revealed by genome mining.</title>
        <authorList>
            <person name="Wang G."/>
            <person name="Liu Z."/>
            <person name="Lin R."/>
            <person name="Li E."/>
            <person name="Mao Z."/>
            <person name="Ling J."/>
            <person name="Yang Y."/>
            <person name="Yin W.B."/>
            <person name="Xie B."/>
        </authorList>
    </citation>
    <scope>NUCLEOTIDE SEQUENCE [LARGE SCALE GENOMIC DNA]</scope>
    <source>
        <strain evidence="3">170</strain>
    </source>
</reference>
<dbReference type="AlphaFoldDB" id="A0A179FWL1"/>
<evidence type="ECO:0000256" key="1">
    <source>
        <dbReference type="SAM" id="Phobius"/>
    </source>
</evidence>
<feature type="transmembrane region" description="Helical" evidence="1">
    <location>
        <begin position="159"/>
        <end position="178"/>
    </location>
</feature>
<proteinExistence type="predicted"/>
<dbReference type="SMART" id="SM00672">
    <property type="entry name" value="CAP10"/>
    <property type="match status" value="1"/>
</dbReference>
<keyword evidence="1" id="KW-0472">Membrane</keyword>
<sequence>MWWAQPDDHELLVSVSAASVLTAVAAQYWTTSRSCQLGSEAIGWIFLYFLIRYTKRPCLEARASSGNAPLRDEVKSRPGSCWIFSVAIAIATISSEENTFAGFLTPALTPAMGIMQKLLNHQHPTLTTMQHRAWKYTEVAISVLGVYTLVYPSPSPRGLFLSTIELLSLVVLYGVLVPKSDPKTEAMPYVNIEADIATLAPKVVGVLMMMLALQTLLLGFGSFDPLTTLLAGTAKALTWLFVMDMARQISWSAAAIAKIFAIFSTCNPFIQSRESQAFSHVVVSSLTLGQLVAIIPKRTYQRSFLWVFVTIPLLPYLASFLAIRTAQSRAEAFTSIHEHPVEAIIRIANAEFDDLLRRQSKTYTDAREEYRRRYEADPPPGFEGWFQYAKSHDSPVIDEFDAMYRSLIPLWSLSGQQISDAIRNVQLSPDNELWVCKFSGQTGLTDCAHNWRSFDRHFSKLFIQLVGHVKGVLPDVEFLVNHLDEPRVIFPTGQDQSESKSTPKLTSLSHTPTWDFLVQYCNNTRRDTAAIPKPGVDSYGLSFVQDMDDSRDICNHPSYRQMHGLLTSPTSFRLIEGMVPVLSTGSLSTMGDILFPSPAYFESEFVYSEARDPDWSSKKNILYWAGSTSGAFAKDSSWKYFHRQRFVSLVQTLDGQKHMYLADKKGTSQRVLSSFLNGRLFDVAFTKINQCVKNACREQSTFYRMKEWTDKDEPLRCRLAFDLDGNGISGRWYKLVASKSVPLKQTLLHEWHDDRLLPWVHFIPVSPGMDELPELVTYLTSTKEGQIMALQIADQGREWFSRAMRDADMSIYLYRLLLELARLQDPSRPGFSKANVP</sequence>
<dbReference type="Proteomes" id="UP000078397">
    <property type="component" value="Unassembled WGS sequence"/>
</dbReference>
<feature type="transmembrane region" description="Helical" evidence="1">
    <location>
        <begin position="199"/>
        <end position="220"/>
    </location>
</feature>
<dbReference type="EMBL" id="LSBJ02000002">
    <property type="protein sequence ID" value="OAQ70002.1"/>
    <property type="molecule type" value="Genomic_DNA"/>
</dbReference>
<feature type="transmembrane region" description="Helical" evidence="1">
    <location>
        <begin position="249"/>
        <end position="271"/>
    </location>
</feature>
<organism evidence="3 4">
    <name type="scientific">Pochonia chlamydosporia 170</name>
    <dbReference type="NCBI Taxonomy" id="1380566"/>
    <lineage>
        <taxon>Eukaryota</taxon>
        <taxon>Fungi</taxon>
        <taxon>Dikarya</taxon>
        <taxon>Ascomycota</taxon>
        <taxon>Pezizomycotina</taxon>
        <taxon>Sordariomycetes</taxon>
        <taxon>Hypocreomycetidae</taxon>
        <taxon>Hypocreales</taxon>
        <taxon>Clavicipitaceae</taxon>
        <taxon>Pochonia</taxon>
    </lineage>
</organism>
<dbReference type="KEGG" id="pchm:VFPPC_02541"/>
<protein>
    <submittedName>
        <fullName evidence="3">Glycosyltransferase family 90 protein</fullName>
    </submittedName>
</protein>
<accession>A0A179FWL1</accession>
<evidence type="ECO:0000313" key="4">
    <source>
        <dbReference type="Proteomes" id="UP000078397"/>
    </source>
</evidence>
<name>A0A179FWL1_METCM</name>